<gene>
    <name evidence="1" type="ordered locus">Mhun_1889</name>
</gene>
<sequence length="197" mass="22587">MISINLVYEDELQKAVMLRILAMFGEKFYPGTFFPGNGFGYIKKRIHNFHEASKIMPYFILTDLDTAPCAPLKIQTWLTGDKNPNLIFRIAVPEVESWVYADIVNFPKQFRCQYTIPNGADATEDGKKFLFTMIKKTAPKIIQEEILPEIGTSAKIGKGYNLVLCNFVARYWDPHIARLHSKSLHRAIVALERYNPV</sequence>
<dbReference type="KEGG" id="mhu:Mhun_1889"/>
<reference evidence="2" key="1">
    <citation type="journal article" date="2016" name="Stand. Genomic Sci.">
        <title>Complete genome sequence of Methanospirillum hungatei type strain JF1.</title>
        <authorList>
            <person name="Gunsalus R.P."/>
            <person name="Cook L.E."/>
            <person name="Crable B."/>
            <person name="Rohlin L."/>
            <person name="McDonald E."/>
            <person name="Mouttaki H."/>
            <person name="Sieber J.R."/>
            <person name="Poweleit N."/>
            <person name="Zhou H."/>
            <person name="Lapidus A.L."/>
            <person name="Daligault H.E."/>
            <person name="Land M."/>
            <person name="Gilna P."/>
            <person name="Ivanova N."/>
            <person name="Kyrpides N."/>
            <person name="Culley D.E."/>
            <person name="McInerney M.J."/>
        </authorList>
    </citation>
    <scope>NUCLEOTIDE SEQUENCE [LARGE SCALE GENOMIC DNA]</scope>
    <source>
        <strain evidence="2">ATCC 27890 / DSM 864 / NBRC 100397 / JF-1</strain>
    </source>
</reference>
<dbReference type="GeneID" id="3922099"/>
<accession>Q2FRK5</accession>
<protein>
    <recommendedName>
        <fullName evidence="3">DUF4276 family protein</fullName>
    </recommendedName>
</protein>
<dbReference type="HOGENOM" id="CLU_111012_0_0_2"/>
<dbReference type="InParanoid" id="Q2FRK5"/>
<evidence type="ECO:0000313" key="1">
    <source>
        <dbReference type="EMBL" id="ABD41606.1"/>
    </source>
</evidence>
<proteinExistence type="predicted"/>
<dbReference type="RefSeq" id="WP_011448870.1">
    <property type="nucleotide sequence ID" value="NC_007796.1"/>
</dbReference>
<dbReference type="Proteomes" id="UP000001941">
    <property type="component" value="Chromosome"/>
</dbReference>
<evidence type="ECO:0008006" key="3">
    <source>
        <dbReference type="Google" id="ProtNLM"/>
    </source>
</evidence>
<organism evidence="1 2">
    <name type="scientific">Methanospirillum hungatei JF-1 (strain ATCC 27890 / DSM 864 / NBRC 100397 / JF-1)</name>
    <dbReference type="NCBI Taxonomy" id="323259"/>
    <lineage>
        <taxon>Archaea</taxon>
        <taxon>Methanobacteriati</taxon>
        <taxon>Methanobacteriota</taxon>
        <taxon>Stenosarchaea group</taxon>
        <taxon>Methanomicrobia</taxon>
        <taxon>Methanomicrobiales</taxon>
        <taxon>Methanospirillaceae</taxon>
        <taxon>Methanospirillum</taxon>
    </lineage>
</organism>
<dbReference type="STRING" id="323259.Mhun_1889"/>
<dbReference type="AlphaFoldDB" id="Q2FRK5"/>
<dbReference type="EMBL" id="CP000254">
    <property type="protein sequence ID" value="ABD41606.1"/>
    <property type="molecule type" value="Genomic_DNA"/>
</dbReference>
<name>Q2FRK5_METHJ</name>
<dbReference type="EnsemblBacteria" id="ABD41606">
    <property type="protein sequence ID" value="ABD41606"/>
    <property type="gene ID" value="Mhun_1889"/>
</dbReference>
<evidence type="ECO:0000313" key="2">
    <source>
        <dbReference type="Proteomes" id="UP000001941"/>
    </source>
</evidence>
<keyword evidence="2" id="KW-1185">Reference proteome</keyword>